<comment type="caution">
    <text evidence="1">The sequence shown here is derived from an EMBL/GenBank/DDBJ whole genome shotgun (WGS) entry which is preliminary data.</text>
</comment>
<name>A0ABT2UPG3_9BACL</name>
<sequence>MSKNTNKVHYLDHKLKSDFGSLLVFKGDWSSVIAMVTASRSMSVCFPSANERQKRSILKELGGIINAALSEIDCKFVGDLILTD</sequence>
<gene>
    <name evidence="1" type="ORF">OB236_30810</name>
</gene>
<organism evidence="1 2">
    <name type="scientific">Paenibacillus baimaensis</name>
    <dbReference type="NCBI Taxonomy" id="2982185"/>
    <lineage>
        <taxon>Bacteria</taxon>
        <taxon>Bacillati</taxon>
        <taxon>Bacillota</taxon>
        <taxon>Bacilli</taxon>
        <taxon>Bacillales</taxon>
        <taxon>Paenibacillaceae</taxon>
        <taxon>Paenibacillus</taxon>
    </lineage>
</organism>
<reference evidence="1 2" key="1">
    <citation type="submission" date="2022-09" db="EMBL/GenBank/DDBJ databases">
        <authorList>
            <person name="Han X.L."/>
            <person name="Wang Q."/>
            <person name="Lu T."/>
        </authorList>
    </citation>
    <scope>NUCLEOTIDE SEQUENCE [LARGE SCALE GENOMIC DNA]</scope>
    <source>
        <strain evidence="1 2">WQ 127069</strain>
    </source>
</reference>
<evidence type="ECO:0000313" key="2">
    <source>
        <dbReference type="Proteomes" id="UP001652445"/>
    </source>
</evidence>
<keyword evidence="2" id="KW-1185">Reference proteome</keyword>
<proteinExistence type="predicted"/>
<accession>A0ABT2UPG3</accession>
<protein>
    <submittedName>
        <fullName evidence="1">Uncharacterized protein</fullName>
    </submittedName>
</protein>
<evidence type="ECO:0000313" key="1">
    <source>
        <dbReference type="EMBL" id="MCU6796525.1"/>
    </source>
</evidence>
<dbReference type="EMBL" id="JAOQIO010000106">
    <property type="protein sequence ID" value="MCU6796525.1"/>
    <property type="molecule type" value="Genomic_DNA"/>
</dbReference>
<dbReference type="Proteomes" id="UP001652445">
    <property type="component" value="Unassembled WGS sequence"/>
</dbReference>